<proteinExistence type="predicted"/>
<organism evidence="1">
    <name type="scientific">marine sediment metagenome</name>
    <dbReference type="NCBI Taxonomy" id="412755"/>
    <lineage>
        <taxon>unclassified sequences</taxon>
        <taxon>metagenomes</taxon>
        <taxon>ecological metagenomes</taxon>
    </lineage>
</organism>
<dbReference type="EMBL" id="LAZR01000384">
    <property type="protein sequence ID" value="KKN71386.1"/>
    <property type="molecule type" value="Genomic_DNA"/>
</dbReference>
<reference evidence="1" key="1">
    <citation type="journal article" date="2015" name="Nature">
        <title>Complex archaea that bridge the gap between prokaryotes and eukaryotes.</title>
        <authorList>
            <person name="Spang A."/>
            <person name="Saw J.H."/>
            <person name="Jorgensen S.L."/>
            <person name="Zaremba-Niedzwiedzka K."/>
            <person name="Martijn J."/>
            <person name="Lind A.E."/>
            <person name="van Eijk R."/>
            <person name="Schleper C."/>
            <person name="Guy L."/>
            <person name="Ettema T.J."/>
        </authorList>
    </citation>
    <scope>NUCLEOTIDE SEQUENCE</scope>
</reference>
<name>A0A0F9VCU9_9ZZZZ</name>
<dbReference type="AlphaFoldDB" id="A0A0F9VCU9"/>
<evidence type="ECO:0000313" key="1">
    <source>
        <dbReference type="EMBL" id="KKN71386.1"/>
    </source>
</evidence>
<accession>A0A0F9VCU9</accession>
<comment type="caution">
    <text evidence="1">The sequence shown here is derived from an EMBL/GenBank/DDBJ whole genome shotgun (WGS) entry which is preliminary data.</text>
</comment>
<protein>
    <submittedName>
        <fullName evidence="1">Uncharacterized protein</fullName>
    </submittedName>
</protein>
<gene>
    <name evidence="1" type="ORF">LCGC14_0421080</name>
</gene>
<sequence length="44" mass="4769">MQNENKMKGSTGAMDGSRDTVGDRLIKFFRDGCPVLSACGDMND</sequence>